<evidence type="ECO:0000256" key="16">
    <source>
        <dbReference type="ARBA" id="ARBA00049209"/>
    </source>
</evidence>
<dbReference type="Pfam" id="PF03853">
    <property type="entry name" value="YjeF_N"/>
    <property type="match status" value="1"/>
</dbReference>
<dbReference type="Proteomes" id="UP000198825">
    <property type="component" value="Chromosome I"/>
</dbReference>
<dbReference type="PANTHER" id="PTHR12592">
    <property type="entry name" value="ATP-DEPENDENT (S)-NAD(P)H-HYDRATE DEHYDRATASE FAMILY MEMBER"/>
    <property type="match status" value="1"/>
</dbReference>
<dbReference type="Gene3D" id="3.40.50.10260">
    <property type="entry name" value="YjeF N-terminal domain"/>
    <property type="match status" value="1"/>
</dbReference>
<comment type="cofactor">
    <cofactor evidence="17 18">
        <name>K(+)</name>
        <dbReference type="ChEBI" id="CHEBI:29103"/>
    </cofactor>
    <text evidence="17 18">Binds 1 potassium ion per subunit.</text>
</comment>
<dbReference type="NCBIfam" id="TIGR00197">
    <property type="entry name" value="yjeF_nterm"/>
    <property type="match status" value="1"/>
</dbReference>
<comment type="catalytic activity">
    <reaction evidence="1 17 18">
        <text>(6R)-NADHX = (6S)-NADHX</text>
        <dbReference type="Rhea" id="RHEA:32215"/>
        <dbReference type="ChEBI" id="CHEBI:64074"/>
        <dbReference type="ChEBI" id="CHEBI:64075"/>
        <dbReference type="EC" id="5.1.99.6"/>
    </reaction>
</comment>
<keyword evidence="8 17" id="KW-0521">NADP</keyword>
<evidence type="ECO:0000256" key="8">
    <source>
        <dbReference type="ARBA" id="ARBA00022857"/>
    </source>
</evidence>
<dbReference type="PROSITE" id="PS51385">
    <property type="entry name" value="YJEF_N"/>
    <property type="match status" value="1"/>
</dbReference>
<dbReference type="GO" id="GO:0052855">
    <property type="term" value="F:ADP-dependent NAD(P)H-hydrate dehydratase activity"/>
    <property type="evidence" value="ECO:0007669"/>
    <property type="project" value="UniProtKB-UniRule"/>
</dbReference>
<evidence type="ECO:0000256" key="5">
    <source>
        <dbReference type="ARBA" id="ARBA00022723"/>
    </source>
</evidence>
<dbReference type="GO" id="GO:0005524">
    <property type="term" value="F:ATP binding"/>
    <property type="evidence" value="ECO:0007669"/>
    <property type="project" value="UniProtKB-UniRule"/>
</dbReference>
<comment type="function">
    <text evidence="17">Catalyzes the epimerization of the S- and R-forms of NAD(P)HX, a damaged form of NAD(P)H that is a result of enzymatic or heat-dependent hydration. This is a prerequisite for the S-specific NAD(P)H-hydrate dehydratase to allow the repair of both epimers of NAD(P)HX.</text>
</comment>
<keyword evidence="13" id="KW-0511">Multifunctional enzyme</keyword>
<evidence type="ECO:0000256" key="1">
    <source>
        <dbReference type="ARBA" id="ARBA00000013"/>
    </source>
</evidence>
<protein>
    <recommendedName>
        <fullName evidence="17">NAD(P)H-hydrate epimerase</fullName>
        <ecNumber evidence="17">5.1.99.6</ecNumber>
    </recommendedName>
    <alternativeName>
        <fullName evidence="17">NAD(P)HX epimerase</fullName>
    </alternativeName>
</protein>
<evidence type="ECO:0000256" key="4">
    <source>
        <dbReference type="ARBA" id="ARBA00009524"/>
    </source>
</evidence>
<keyword evidence="9 17" id="KW-0630">Potassium</keyword>
<evidence type="ECO:0000256" key="2">
    <source>
        <dbReference type="ARBA" id="ARBA00000909"/>
    </source>
</evidence>
<evidence type="ECO:0000256" key="12">
    <source>
        <dbReference type="ARBA" id="ARBA00023239"/>
    </source>
</evidence>
<dbReference type="GO" id="GO:0052856">
    <property type="term" value="F:NAD(P)HX epimerase activity"/>
    <property type="evidence" value="ECO:0007669"/>
    <property type="project" value="UniProtKB-UniRule"/>
</dbReference>
<feature type="binding site" evidence="17">
    <location>
        <position position="154"/>
    </location>
    <ligand>
        <name>(6S)-NADPHX</name>
        <dbReference type="ChEBI" id="CHEBI:64076"/>
    </ligand>
</feature>
<comment type="catalytic activity">
    <reaction evidence="2 17 18">
        <text>(6R)-NADPHX = (6S)-NADPHX</text>
        <dbReference type="Rhea" id="RHEA:32227"/>
        <dbReference type="ChEBI" id="CHEBI:64076"/>
        <dbReference type="ChEBI" id="CHEBI:64077"/>
        <dbReference type="EC" id="5.1.99.6"/>
    </reaction>
</comment>
<keyword evidence="21" id="KW-0418">Kinase</keyword>
<feature type="binding site" evidence="17">
    <location>
        <position position="157"/>
    </location>
    <ligand>
        <name>K(+)</name>
        <dbReference type="ChEBI" id="CHEBI:29103"/>
    </ligand>
</feature>
<dbReference type="RefSeq" id="WP_231918378.1">
    <property type="nucleotide sequence ID" value="NZ_LT629799.1"/>
</dbReference>
<dbReference type="EC" id="5.1.99.6" evidence="17"/>
<dbReference type="HAMAP" id="MF_01966">
    <property type="entry name" value="NADHX_epimerase"/>
    <property type="match status" value="1"/>
</dbReference>
<comment type="similarity">
    <text evidence="4 18">In the C-terminal section; belongs to the NnrD/CARKD family.</text>
</comment>
<dbReference type="GO" id="GO:0016301">
    <property type="term" value="F:kinase activity"/>
    <property type="evidence" value="ECO:0007669"/>
    <property type="project" value="UniProtKB-KW"/>
</dbReference>
<dbReference type="EMBL" id="LT629799">
    <property type="protein sequence ID" value="SDU80394.1"/>
    <property type="molecule type" value="Genomic_DNA"/>
</dbReference>
<feature type="domain" description="YjeF C-terminal" evidence="19">
    <location>
        <begin position="218"/>
        <end position="473"/>
    </location>
</feature>
<evidence type="ECO:0000256" key="9">
    <source>
        <dbReference type="ARBA" id="ARBA00022958"/>
    </source>
</evidence>
<feature type="binding site" evidence="17">
    <location>
        <position position="62"/>
    </location>
    <ligand>
        <name>K(+)</name>
        <dbReference type="ChEBI" id="CHEBI:29103"/>
    </ligand>
</feature>
<feature type="binding site" evidence="17">
    <location>
        <begin position="125"/>
        <end position="131"/>
    </location>
    <ligand>
        <name>(6S)-NADPHX</name>
        <dbReference type="ChEBI" id="CHEBI:64076"/>
    </ligand>
</feature>
<evidence type="ECO:0000256" key="18">
    <source>
        <dbReference type="PIRNR" id="PIRNR017184"/>
    </source>
</evidence>
<proteinExistence type="inferred from homology"/>
<dbReference type="InterPro" id="IPR000631">
    <property type="entry name" value="CARKD"/>
</dbReference>
<dbReference type="PANTHER" id="PTHR12592:SF0">
    <property type="entry name" value="ATP-DEPENDENT (S)-NAD(P)H-HYDRATE DEHYDRATASE"/>
    <property type="match status" value="1"/>
</dbReference>
<evidence type="ECO:0000256" key="10">
    <source>
        <dbReference type="ARBA" id="ARBA00023027"/>
    </source>
</evidence>
<evidence type="ECO:0000313" key="22">
    <source>
        <dbReference type="Proteomes" id="UP000198825"/>
    </source>
</evidence>
<dbReference type="Gene3D" id="3.40.1190.20">
    <property type="match status" value="1"/>
</dbReference>
<evidence type="ECO:0000256" key="14">
    <source>
        <dbReference type="ARBA" id="ARBA00025153"/>
    </source>
</evidence>
<dbReference type="InterPro" id="IPR030677">
    <property type="entry name" value="Nnr"/>
</dbReference>
<sequence length="475" mass="48168">MQAFTVEQVRRLERAAMGPQDDGTLMQRAAAGLAAVLADELRTRAGHVYGTHVLVLVGPGNNGGDALWAAARLARRGVRVDAVGVLGTPHAEGLAALRAAGGRVVGTEALAALDAYDLAVDGVLGIGGRPGLPDDVADLVGRLADACVPVVAVDLPSGVAADTGAVPGAAVSAAVTVTFGVAKPCHLLEPARARTGRLVLVDIGLDTSAEEPELDAWDAARVADAWPWPARSSDKYAKGVVGVDCGSETYPGAGIMATYGAVHGGAGMVRFVGPESARATITANLPDVVFAPGRVQAHLLGSGWGERADGDRAVADAVASEVPGVLDADGIGHRPDRLPDSWLLTPHAGELARLLGIERSEVEDDPLAAVRAGAGRTGATVLLKGATQLVARPGVRTVEVAVPGPSWTGRAGSGDTLGGLCAAVLASGRPAHEAAVLGASLQAQTAAAHPGPLPPHVLAERCADRLGAWWQERHP</sequence>
<dbReference type="InterPro" id="IPR036652">
    <property type="entry name" value="YjeF_N_dom_sf"/>
</dbReference>
<evidence type="ECO:0000256" key="11">
    <source>
        <dbReference type="ARBA" id="ARBA00023235"/>
    </source>
</evidence>
<keyword evidence="6 17" id="KW-0547">Nucleotide-binding</keyword>
<feature type="domain" description="YjeF N-terminal" evidence="20">
    <location>
        <begin position="9"/>
        <end position="211"/>
    </location>
</feature>
<reference evidence="22" key="1">
    <citation type="submission" date="2016-10" db="EMBL/GenBank/DDBJ databases">
        <authorList>
            <person name="Varghese N."/>
            <person name="Submissions S."/>
        </authorList>
    </citation>
    <scope>NUCLEOTIDE SEQUENCE [LARGE SCALE GENOMIC DNA]</scope>
    <source>
        <strain evidence="22">DSM 21743</strain>
    </source>
</reference>
<evidence type="ECO:0000256" key="3">
    <source>
        <dbReference type="ARBA" id="ARBA00006001"/>
    </source>
</evidence>
<organism evidence="21 22">
    <name type="scientific">Microlunatus sagamiharensis</name>
    <dbReference type="NCBI Taxonomy" id="546874"/>
    <lineage>
        <taxon>Bacteria</taxon>
        <taxon>Bacillati</taxon>
        <taxon>Actinomycetota</taxon>
        <taxon>Actinomycetes</taxon>
        <taxon>Propionibacteriales</taxon>
        <taxon>Propionibacteriaceae</taxon>
        <taxon>Microlunatus</taxon>
    </lineage>
</organism>
<dbReference type="SUPFAM" id="SSF64153">
    <property type="entry name" value="YjeF N-terminal domain-like"/>
    <property type="match status" value="1"/>
</dbReference>
<comment type="similarity">
    <text evidence="3 18">In the N-terminal section; belongs to the NnrE/AIBP family.</text>
</comment>
<evidence type="ECO:0000256" key="13">
    <source>
        <dbReference type="ARBA" id="ARBA00023268"/>
    </source>
</evidence>
<dbReference type="InterPro" id="IPR004443">
    <property type="entry name" value="YjeF_N_dom"/>
</dbReference>
<gene>
    <name evidence="17" type="primary">nnrE</name>
    <name evidence="21" type="ORF">SAMN04488544_0176</name>
</gene>
<dbReference type="STRING" id="546874.SAMN04488544_0176"/>
<dbReference type="AlphaFoldDB" id="A0A1H2LHV5"/>
<dbReference type="InterPro" id="IPR029056">
    <property type="entry name" value="Ribokinase-like"/>
</dbReference>
<keyword evidence="10 17" id="KW-0520">NAD</keyword>
<dbReference type="GO" id="GO:0046872">
    <property type="term" value="F:metal ion binding"/>
    <property type="evidence" value="ECO:0007669"/>
    <property type="project" value="UniProtKB-UniRule"/>
</dbReference>
<comment type="function">
    <text evidence="14 18">Bifunctional enzyme that catalyzes the epimerization of the S- and R-forms of NAD(P)HX and the dehydration of the S-form of NAD(P)HX at the expense of ADP, which is converted to AMP. This allows the repair of both epimers of NAD(P)HX, a damaged form of NAD(P)H that is a result of enzymatic or heat-dependent hydration.</text>
</comment>
<comment type="catalytic activity">
    <reaction evidence="15 18">
        <text>(6S)-NADHX + ADP = AMP + phosphate + NADH + H(+)</text>
        <dbReference type="Rhea" id="RHEA:32223"/>
        <dbReference type="ChEBI" id="CHEBI:15378"/>
        <dbReference type="ChEBI" id="CHEBI:43474"/>
        <dbReference type="ChEBI" id="CHEBI:57945"/>
        <dbReference type="ChEBI" id="CHEBI:64074"/>
        <dbReference type="ChEBI" id="CHEBI:456215"/>
        <dbReference type="ChEBI" id="CHEBI:456216"/>
        <dbReference type="EC" id="4.2.1.136"/>
    </reaction>
</comment>
<dbReference type="SUPFAM" id="SSF53613">
    <property type="entry name" value="Ribokinase-like"/>
    <property type="match status" value="1"/>
</dbReference>
<keyword evidence="5 17" id="KW-0479">Metal-binding</keyword>
<feature type="binding site" evidence="17">
    <location>
        <position position="121"/>
    </location>
    <ligand>
        <name>K(+)</name>
        <dbReference type="ChEBI" id="CHEBI:29103"/>
    </ligand>
</feature>
<dbReference type="GO" id="GO:0110051">
    <property type="term" value="P:metabolite repair"/>
    <property type="evidence" value="ECO:0007669"/>
    <property type="project" value="TreeGrafter"/>
</dbReference>
<dbReference type="PROSITE" id="PS51383">
    <property type="entry name" value="YJEF_C_3"/>
    <property type="match status" value="1"/>
</dbReference>
<keyword evidence="22" id="KW-1185">Reference proteome</keyword>
<comment type="similarity">
    <text evidence="17">Belongs to the NnrE/AIBP family.</text>
</comment>
<dbReference type="PIRSF" id="PIRSF017184">
    <property type="entry name" value="Nnr"/>
    <property type="match status" value="1"/>
</dbReference>
<evidence type="ECO:0000259" key="19">
    <source>
        <dbReference type="PROSITE" id="PS51383"/>
    </source>
</evidence>
<comment type="catalytic activity">
    <reaction evidence="16 18">
        <text>(6S)-NADPHX + ADP = AMP + phosphate + NADPH + H(+)</text>
        <dbReference type="Rhea" id="RHEA:32235"/>
        <dbReference type="ChEBI" id="CHEBI:15378"/>
        <dbReference type="ChEBI" id="CHEBI:43474"/>
        <dbReference type="ChEBI" id="CHEBI:57783"/>
        <dbReference type="ChEBI" id="CHEBI:64076"/>
        <dbReference type="ChEBI" id="CHEBI:456215"/>
        <dbReference type="ChEBI" id="CHEBI:456216"/>
        <dbReference type="EC" id="4.2.1.136"/>
    </reaction>
</comment>
<keyword evidence="12 18" id="KW-0456">Lyase</keyword>
<evidence type="ECO:0000259" key="20">
    <source>
        <dbReference type="PROSITE" id="PS51385"/>
    </source>
</evidence>
<accession>A0A1H2LHV5</accession>
<comment type="caution">
    <text evidence="17">Lacks conserved residue(s) required for the propagation of feature annotation.</text>
</comment>
<evidence type="ECO:0000256" key="17">
    <source>
        <dbReference type="HAMAP-Rule" id="MF_01966"/>
    </source>
</evidence>
<evidence type="ECO:0000256" key="7">
    <source>
        <dbReference type="ARBA" id="ARBA00022840"/>
    </source>
</evidence>
<evidence type="ECO:0000256" key="15">
    <source>
        <dbReference type="ARBA" id="ARBA00048238"/>
    </source>
</evidence>
<dbReference type="Pfam" id="PF01256">
    <property type="entry name" value="Carb_kinase"/>
    <property type="match status" value="1"/>
</dbReference>
<evidence type="ECO:0000313" key="21">
    <source>
        <dbReference type="EMBL" id="SDU80394.1"/>
    </source>
</evidence>
<feature type="binding site" evidence="17">
    <location>
        <begin position="61"/>
        <end position="65"/>
    </location>
    <ligand>
        <name>(6S)-NADPHX</name>
        <dbReference type="ChEBI" id="CHEBI:64076"/>
    </ligand>
</feature>
<keyword evidence="21" id="KW-0808">Transferase</keyword>
<keyword evidence="11 17" id="KW-0413">Isomerase</keyword>
<name>A0A1H2LHV5_9ACTN</name>
<dbReference type="CDD" id="cd01171">
    <property type="entry name" value="YXKO-related"/>
    <property type="match status" value="1"/>
</dbReference>
<evidence type="ECO:0000256" key="6">
    <source>
        <dbReference type="ARBA" id="ARBA00022741"/>
    </source>
</evidence>
<keyword evidence="7 18" id="KW-0067">ATP-binding</keyword>